<accession>W0JNG7</accession>
<gene>
    <name evidence="5" type="ORF">HALLA_17070</name>
</gene>
<dbReference type="KEGG" id="hlr:HALLA_17070"/>
<dbReference type="RefSeq" id="WP_049953494.1">
    <property type="nucleotide sequence ID" value="NZ_CP007055.1"/>
</dbReference>
<proteinExistence type="predicted"/>
<dbReference type="Proteomes" id="UP000019024">
    <property type="component" value="Chromosome"/>
</dbReference>
<feature type="domain" description="HTH bat-type" evidence="3">
    <location>
        <begin position="152"/>
        <end position="203"/>
    </location>
</feature>
<dbReference type="Pfam" id="PF15915">
    <property type="entry name" value="BAT"/>
    <property type="match status" value="1"/>
</dbReference>
<dbReference type="OrthoDB" id="194721at2157"/>
<keyword evidence="1" id="KW-0805">Transcription regulation</keyword>
<dbReference type="AlphaFoldDB" id="W0JNG7"/>
<protein>
    <submittedName>
        <fullName evidence="5">Bacterio-opsin activator</fullName>
    </submittedName>
</protein>
<dbReference type="InterPro" id="IPR031803">
    <property type="entry name" value="BAT_GAF/HTH-assoc"/>
</dbReference>
<evidence type="ECO:0000313" key="5">
    <source>
        <dbReference type="EMBL" id="AHG00256.1"/>
    </source>
</evidence>
<dbReference type="EMBL" id="CP007055">
    <property type="protein sequence ID" value="AHG00256.1"/>
    <property type="molecule type" value="Genomic_DNA"/>
</dbReference>
<sequence>MSTIAEFRFPATETMLATTFEQVPDIRFELESSVSQNQPCLWVIGADPGTVREAFESDPAVEGYDRLVTAGDRLLYDVRFAGVTPLFSDEFLEESCSLLAVWGVDGWWQARVRVRDRDDLWTIRDRLLEEDVSADLRRVTDVTSETTRDTRLTPEQQEALEAALEEGYFEIPRQISMEELAETLGISHQALSERLRRAYETLVNEELQPAGEPPTSNQ</sequence>
<dbReference type="InterPro" id="IPR007050">
    <property type="entry name" value="HTH_bacterioopsin"/>
</dbReference>
<keyword evidence="6" id="KW-1185">Reference proteome</keyword>
<dbReference type="eggNOG" id="arCOG02280">
    <property type="taxonomic scope" value="Archaea"/>
</dbReference>
<dbReference type="PANTHER" id="PTHR34236:SF1">
    <property type="entry name" value="DIMETHYL SULFOXIDE REDUCTASE TRANSCRIPTIONAL ACTIVATOR"/>
    <property type="match status" value="1"/>
</dbReference>
<dbReference type="STRING" id="797299.HALLA_17070"/>
<dbReference type="GeneID" id="25146117"/>
<evidence type="ECO:0000313" key="6">
    <source>
        <dbReference type="Proteomes" id="UP000019024"/>
    </source>
</evidence>
<dbReference type="Pfam" id="PF04967">
    <property type="entry name" value="HTH_10"/>
    <property type="match status" value="1"/>
</dbReference>
<dbReference type="SUPFAM" id="SSF88659">
    <property type="entry name" value="Sigma3 and sigma4 domains of RNA polymerase sigma factors"/>
    <property type="match status" value="1"/>
</dbReference>
<evidence type="ECO:0000259" key="4">
    <source>
        <dbReference type="Pfam" id="PF15915"/>
    </source>
</evidence>
<reference evidence="5 6" key="1">
    <citation type="submission" date="2014-01" db="EMBL/GenBank/DDBJ databases">
        <authorList>
            <consortium name="DOE Joint Genome Institute"/>
            <person name="Anderson I."/>
            <person name="Huntemann M."/>
            <person name="Han J."/>
            <person name="Chen A."/>
            <person name="Kyrpides N."/>
            <person name="Mavromatis K."/>
            <person name="Markowitz V."/>
            <person name="Palaniappan K."/>
            <person name="Ivanova N."/>
            <person name="Schaumberg A."/>
            <person name="Pati A."/>
            <person name="Liolios K."/>
            <person name="Nordberg H.P."/>
            <person name="Cantor M.N."/>
            <person name="Hua S.X."/>
            <person name="Woyke T."/>
        </authorList>
    </citation>
    <scope>NUCLEOTIDE SEQUENCE [LARGE SCALE GENOMIC DNA]</scope>
    <source>
        <strain evidence="5 6">XH-48</strain>
    </source>
</reference>
<dbReference type="InterPro" id="IPR036388">
    <property type="entry name" value="WH-like_DNA-bd_sf"/>
</dbReference>
<dbReference type="Gene3D" id="1.10.10.10">
    <property type="entry name" value="Winged helix-like DNA-binding domain superfamily/Winged helix DNA-binding domain"/>
    <property type="match status" value="1"/>
</dbReference>
<dbReference type="PANTHER" id="PTHR34236">
    <property type="entry name" value="DIMETHYL SULFOXIDE REDUCTASE TRANSCRIPTIONAL ACTIVATOR"/>
    <property type="match status" value="1"/>
</dbReference>
<keyword evidence="2" id="KW-0804">Transcription</keyword>
<evidence type="ECO:0000256" key="1">
    <source>
        <dbReference type="ARBA" id="ARBA00023015"/>
    </source>
</evidence>
<name>W0JNG7_9EURY</name>
<dbReference type="InterPro" id="IPR013324">
    <property type="entry name" value="RNA_pol_sigma_r3/r4-like"/>
</dbReference>
<dbReference type="PATRIC" id="fig|797299.3.peg.2416"/>
<dbReference type="HOGENOM" id="CLU_076274_0_0_2"/>
<evidence type="ECO:0000256" key="2">
    <source>
        <dbReference type="ARBA" id="ARBA00023163"/>
    </source>
</evidence>
<feature type="domain" description="Bacterioopsin transcriptional activator GAF and HTH associated" evidence="4">
    <location>
        <begin position="7"/>
        <end position="147"/>
    </location>
</feature>
<evidence type="ECO:0000259" key="3">
    <source>
        <dbReference type="Pfam" id="PF04967"/>
    </source>
</evidence>
<organism evidence="5 6">
    <name type="scientific">Halostagnicola larsenii XH-48</name>
    <dbReference type="NCBI Taxonomy" id="797299"/>
    <lineage>
        <taxon>Archaea</taxon>
        <taxon>Methanobacteriati</taxon>
        <taxon>Methanobacteriota</taxon>
        <taxon>Stenosarchaea group</taxon>
        <taxon>Halobacteria</taxon>
        <taxon>Halobacteriales</taxon>
        <taxon>Natrialbaceae</taxon>
        <taxon>Halostagnicola</taxon>
    </lineage>
</organism>